<dbReference type="AlphaFoldDB" id="J9GRS2"/>
<name>J9GRS2_9ZZZZ</name>
<comment type="caution">
    <text evidence="1">The sequence shown here is derived from an EMBL/GenBank/DDBJ whole genome shotgun (WGS) entry which is preliminary data.</text>
</comment>
<dbReference type="EMBL" id="AMCI01001523">
    <property type="protein sequence ID" value="EJX05278.1"/>
    <property type="molecule type" value="Genomic_DNA"/>
</dbReference>
<reference evidence="1" key="1">
    <citation type="journal article" date="2012" name="PLoS ONE">
        <title>Gene sets for utilization of primary and secondary nutrition supplies in the distal gut of endangered iberian lynx.</title>
        <authorList>
            <person name="Alcaide M."/>
            <person name="Messina E."/>
            <person name="Richter M."/>
            <person name="Bargiela R."/>
            <person name="Peplies J."/>
            <person name="Huws S.A."/>
            <person name="Newbold C.J."/>
            <person name="Golyshin P.N."/>
            <person name="Simon M.A."/>
            <person name="Lopez G."/>
            <person name="Yakimov M.M."/>
            <person name="Ferrer M."/>
        </authorList>
    </citation>
    <scope>NUCLEOTIDE SEQUENCE</scope>
</reference>
<accession>J9GRS2</accession>
<gene>
    <name evidence="1" type="ORF">EVA_06614</name>
</gene>
<protein>
    <submittedName>
        <fullName evidence="1">Uncharacterized protein</fullName>
    </submittedName>
</protein>
<proteinExistence type="predicted"/>
<evidence type="ECO:0000313" key="1">
    <source>
        <dbReference type="EMBL" id="EJX05278.1"/>
    </source>
</evidence>
<sequence>MWHHQSEHPQILYALRSRTQQPHHSWLQHRTLSL</sequence>
<organism evidence="1">
    <name type="scientific">gut metagenome</name>
    <dbReference type="NCBI Taxonomy" id="749906"/>
    <lineage>
        <taxon>unclassified sequences</taxon>
        <taxon>metagenomes</taxon>
        <taxon>organismal metagenomes</taxon>
    </lineage>
</organism>